<dbReference type="RefSeq" id="WP_039401396.1">
    <property type="nucleotide sequence ID" value="NZ_JTDK01000015.1"/>
</dbReference>
<dbReference type="Pfam" id="PF08240">
    <property type="entry name" value="ADH_N"/>
    <property type="match status" value="1"/>
</dbReference>
<evidence type="ECO:0000259" key="7">
    <source>
        <dbReference type="Pfam" id="PF08240"/>
    </source>
</evidence>
<dbReference type="SUPFAM" id="SSF51735">
    <property type="entry name" value="NAD(P)-binding Rossmann-fold domains"/>
    <property type="match status" value="1"/>
</dbReference>
<dbReference type="Pfam" id="PF00107">
    <property type="entry name" value="ADH_zinc_N"/>
    <property type="match status" value="1"/>
</dbReference>
<evidence type="ECO:0000256" key="1">
    <source>
        <dbReference type="ARBA" id="ARBA00001947"/>
    </source>
</evidence>
<proteinExistence type="inferred from homology"/>
<dbReference type="CDD" id="cd08236">
    <property type="entry name" value="sugar_DH"/>
    <property type="match status" value="1"/>
</dbReference>
<protein>
    <submittedName>
        <fullName evidence="8">Alcohol dehydrogenase</fullName>
    </submittedName>
</protein>
<comment type="similarity">
    <text evidence="2">Belongs to the zinc-containing alcohol dehydrogenase family.</text>
</comment>
<accession>A0A0B2A465</accession>
<keyword evidence="9" id="KW-1185">Reference proteome</keyword>
<dbReference type="SUPFAM" id="SSF50129">
    <property type="entry name" value="GroES-like"/>
    <property type="match status" value="1"/>
</dbReference>
<dbReference type="InterPro" id="IPR036291">
    <property type="entry name" value="NAD(P)-bd_dom_sf"/>
</dbReference>
<dbReference type="InterPro" id="IPR013154">
    <property type="entry name" value="ADH-like_N"/>
</dbReference>
<organism evidence="8 9">
    <name type="scientific">Microbacterium mangrovi</name>
    <dbReference type="NCBI Taxonomy" id="1348253"/>
    <lineage>
        <taxon>Bacteria</taxon>
        <taxon>Bacillati</taxon>
        <taxon>Actinomycetota</taxon>
        <taxon>Actinomycetes</taxon>
        <taxon>Micrococcales</taxon>
        <taxon>Microbacteriaceae</taxon>
        <taxon>Microbacterium</taxon>
    </lineage>
</organism>
<keyword evidence="5" id="KW-0560">Oxidoreductase</keyword>
<dbReference type="PANTHER" id="PTHR43161">
    <property type="entry name" value="SORBITOL DEHYDROGENASE"/>
    <property type="match status" value="1"/>
</dbReference>
<feature type="domain" description="Alcohol dehydrogenase-like C-terminal" evidence="6">
    <location>
        <begin position="170"/>
        <end position="294"/>
    </location>
</feature>
<evidence type="ECO:0000256" key="2">
    <source>
        <dbReference type="ARBA" id="ARBA00008072"/>
    </source>
</evidence>
<name>A0A0B2A465_9MICO</name>
<dbReference type="Gene3D" id="3.40.50.720">
    <property type="entry name" value="NAD(P)-binding Rossmann-like Domain"/>
    <property type="match status" value="1"/>
</dbReference>
<keyword evidence="3" id="KW-0479">Metal-binding</keyword>
<dbReference type="InterPro" id="IPR011032">
    <property type="entry name" value="GroES-like_sf"/>
</dbReference>
<evidence type="ECO:0000313" key="8">
    <source>
        <dbReference type="EMBL" id="KHK96368.1"/>
    </source>
</evidence>
<evidence type="ECO:0000256" key="5">
    <source>
        <dbReference type="ARBA" id="ARBA00023002"/>
    </source>
</evidence>
<dbReference type="AlphaFoldDB" id="A0A0B2A465"/>
<evidence type="ECO:0000259" key="6">
    <source>
        <dbReference type="Pfam" id="PF00107"/>
    </source>
</evidence>
<dbReference type="InterPro" id="IPR013149">
    <property type="entry name" value="ADH-like_C"/>
</dbReference>
<comment type="caution">
    <text evidence="8">The sequence shown here is derived from an EMBL/GenBank/DDBJ whole genome shotgun (WGS) entry which is preliminary data.</text>
</comment>
<evidence type="ECO:0000256" key="4">
    <source>
        <dbReference type="ARBA" id="ARBA00022833"/>
    </source>
</evidence>
<dbReference type="EMBL" id="JTDK01000015">
    <property type="protein sequence ID" value="KHK96368.1"/>
    <property type="molecule type" value="Genomic_DNA"/>
</dbReference>
<dbReference type="Gene3D" id="3.90.180.10">
    <property type="entry name" value="Medium-chain alcohol dehydrogenases, catalytic domain"/>
    <property type="match status" value="1"/>
</dbReference>
<dbReference type="GO" id="GO:0016491">
    <property type="term" value="F:oxidoreductase activity"/>
    <property type="evidence" value="ECO:0007669"/>
    <property type="project" value="UniProtKB-KW"/>
</dbReference>
<dbReference type="GO" id="GO:0046872">
    <property type="term" value="F:metal ion binding"/>
    <property type="evidence" value="ECO:0007669"/>
    <property type="project" value="UniProtKB-KW"/>
</dbReference>
<dbReference type="STRING" id="1348253.LK09_15405"/>
<sequence length="366" mass="38940">MKAAVLHGIRDIRIEDVPLPEPVGVAATLVRIDAVGVCGSDVLRFSVGKGYGFPLVLGHEMSGTLAEDSPSGRLKAGTRVAIFPCIPNPDDPMTEIGEFTLGTGYDYFGSRRDGGLEEYLRVPERNLFPLRDDMGLLEGAMVEPAGVALHAVRKAPVPANASALVIGAGPIGMLAAQWLRVLGVTRVIVADVDDRKRRLAERLGFETIDAAAGPSDEQVLERTGGRGVDIAVEASGLALTFVQAINAAAHSGHVILLGDLRDDAVLAKETVSRILRRELVLHGTWNAKIAPRDHSDWDMVIAHLGRDVAGADLISHVIDIDDAQQAFTDLADRAQWSNKSMFAVSEAALAEGARILAESFSAEVPA</sequence>
<dbReference type="Proteomes" id="UP000031030">
    <property type="component" value="Unassembled WGS sequence"/>
</dbReference>
<keyword evidence="4" id="KW-0862">Zinc</keyword>
<evidence type="ECO:0000313" key="9">
    <source>
        <dbReference type="Proteomes" id="UP000031030"/>
    </source>
</evidence>
<gene>
    <name evidence="8" type="ORF">LK09_15405</name>
</gene>
<evidence type="ECO:0000256" key="3">
    <source>
        <dbReference type="ARBA" id="ARBA00022723"/>
    </source>
</evidence>
<reference evidence="8 9" key="1">
    <citation type="submission" date="2014-11" db="EMBL/GenBank/DDBJ databases">
        <title>Genome sequence of Microbacterium mangrovi MUSC 115(T).</title>
        <authorList>
            <person name="Lee L.-H."/>
        </authorList>
    </citation>
    <scope>NUCLEOTIDE SEQUENCE [LARGE SCALE GENOMIC DNA]</scope>
    <source>
        <strain evidence="8 9">MUSC 115</strain>
    </source>
</reference>
<feature type="domain" description="Alcohol dehydrogenase-like N-terminal" evidence="7">
    <location>
        <begin position="28"/>
        <end position="131"/>
    </location>
</feature>
<comment type="cofactor">
    <cofactor evidence="1">
        <name>Zn(2+)</name>
        <dbReference type="ChEBI" id="CHEBI:29105"/>
    </cofactor>
</comment>
<dbReference type="OrthoDB" id="9797931at2"/>